<dbReference type="Proteomes" id="UP001497497">
    <property type="component" value="Unassembled WGS sequence"/>
</dbReference>
<evidence type="ECO:0000259" key="2">
    <source>
        <dbReference type="PROSITE" id="PS50217"/>
    </source>
</evidence>
<feature type="compositionally biased region" description="Low complexity" evidence="1">
    <location>
        <begin position="213"/>
        <end position="227"/>
    </location>
</feature>
<dbReference type="EMBL" id="CAXITT010000291">
    <property type="protein sequence ID" value="CAL1538239.1"/>
    <property type="molecule type" value="Genomic_DNA"/>
</dbReference>
<feature type="domain" description="BZIP" evidence="2">
    <location>
        <begin position="54"/>
        <end position="117"/>
    </location>
</feature>
<evidence type="ECO:0000313" key="4">
    <source>
        <dbReference type="Proteomes" id="UP001497497"/>
    </source>
</evidence>
<dbReference type="InterPro" id="IPR004827">
    <property type="entry name" value="bZIP"/>
</dbReference>
<dbReference type="Gene3D" id="1.20.5.170">
    <property type="match status" value="1"/>
</dbReference>
<name>A0AAV2HVN8_LYMST</name>
<evidence type="ECO:0000256" key="1">
    <source>
        <dbReference type="SAM" id="MobiDB-lite"/>
    </source>
</evidence>
<feature type="region of interest" description="Disordered" evidence="1">
    <location>
        <begin position="27"/>
        <end position="92"/>
    </location>
</feature>
<dbReference type="PROSITE" id="PS50217">
    <property type="entry name" value="BZIP"/>
    <property type="match status" value="1"/>
</dbReference>
<proteinExistence type="predicted"/>
<comment type="caution">
    <text evidence="3">The sequence shown here is derived from an EMBL/GenBank/DDBJ whole genome shotgun (WGS) entry which is preliminary data.</text>
</comment>
<evidence type="ECO:0000313" key="3">
    <source>
        <dbReference type="EMBL" id="CAL1538239.1"/>
    </source>
</evidence>
<organism evidence="3 4">
    <name type="scientific">Lymnaea stagnalis</name>
    <name type="common">Great pond snail</name>
    <name type="synonym">Helix stagnalis</name>
    <dbReference type="NCBI Taxonomy" id="6523"/>
    <lineage>
        <taxon>Eukaryota</taxon>
        <taxon>Metazoa</taxon>
        <taxon>Spiralia</taxon>
        <taxon>Lophotrochozoa</taxon>
        <taxon>Mollusca</taxon>
        <taxon>Gastropoda</taxon>
        <taxon>Heterobranchia</taxon>
        <taxon>Euthyneura</taxon>
        <taxon>Panpulmonata</taxon>
        <taxon>Hygrophila</taxon>
        <taxon>Lymnaeoidea</taxon>
        <taxon>Lymnaeidae</taxon>
        <taxon>Lymnaea</taxon>
    </lineage>
</organism>
<dbReference type="SUPFAM" id="SSF57959">
    <property type="entry name" value="Leucine zipper domain"/>
    <property type="match status" value="1"/>
</dbReference>
<accession>A0AAV2HVN8</accession>
<dbReference type="Pfam" id="PF00170">
    <property type="entry name" value="bZIP_1"/>
    <property type="match status" value="1"/>
</dbReference>
<gene>
    <name evidence="3" type="ORF">GSLYS_00012060001</name>
</gene>
<sequence length="720" mass="79356">MIRGEDVFLGQTMNTVNSYPSSFAQADTTYNMEDSNSPTYTKQRKRKNDDSLLSEEDKLKKKKNRDAAKKCREKKEKEAKQLKERNNELERENEELAKVKIKLEDRITNIKKIISVHMNKGCKLPPHVQEIWDQEFGSASRMNDIKDFIEVGTMEIQSSRMHTPPHTPDSSSSGRLSPTSSTTFTESSAPTPMPVSLFSGAPIQQRDVRRKNSSASRSPSASPGPTSYTGAPKEDSVSQMQDLSQHLFASKSIPPALAPIQVTSNHHFRISSTVSTDRLSISENYSQVQTVPTVVLDDDSEEGLDYKEDESYILQTTSKLSWTPLPEDPMSKAFEHPDVPSEDVISNELFRSKEYYKSVQIPTENENLSSLGFNAPEGYSFAEDLEEPEPVQNIMEYATSSAHATSSVPSLNSNNDRLSKTSTQISSDVSIATCAPALLSLGTDISPTLQAQIKSYSKPNPVIPLVVMHRAQNQQIQQTLLTDQGQQYTIQVVHSNPSQQNNMISTPSKYTSSTSVSALPTLLVNQALQQGQHTTLTVVSPEFVKGLSFQERDQSAVSKDVLQHRNIPTCVSNNIMPVINKQQRPQLNISVPHVLLSSSQPVLVTSQAHQASLTRLQTPGQNPVAAPQVHQASLTRLQASVQNSVATSQAHQATPSRMQAAVQNAVATPQAHQATTGRMQASVQNLPSGDFSSAVNDLPSLNFNEMDQENIFEKTRATKV</sequence>
<feature type="compositionally biased region" description="Basic and acidic residues" evidence="1">
    <location>
        <begin position="47"/>
        <end position="92"/>
    </location>
</feature>
<dbReference type="AlphaFoldDB" id="A0AAV2HVN8"/>
<protein>
    <recommendedName>
        <fullName evidence="2">BZIP domain-containing protein</fullName>
    </recommendedName>
</protein>
<feature type="region of interest" description="Disordered" evidence="1">
    <location>
        <begin position="157"/>
        <end position="241"/>
    </location>
</feature>
<reference evidence="3 4" key="1">
    <citation type="submission" date="2024-04" db="EMBL/GenBank/DDBJ databases">
        <authorList>
            <consortium name="Genoscope - CEA"/>
            <person name="William W."/>
        </authorList>
    </citation>
    <scope>NUCLEOTIDE SEQUENCE [LARGE SCALE GENOMIC DNA]</scope>
</reference>
<dbReference type="SMART" id="SM00338">
    <property type="entry name" value="BRLZ"/>
    <property type="match status" value="1"/>
</dbReference>
<dbReference type="PROSITE" id="PS00036">
    <property type="entry name" value="BZIP_BASIC"/>
    <property type="match status" value="1"/>
</dbReference>
<feature type="compositionally biased region" description="Low complexity" evidence="1">
    <location>
        <begin position="170"/>
        <end position="190"/>
    </location>
</feature>
<keyword evidence="4" id="KW-1185">Reference proteome</keyword>
<feature type="compositionally biased region" description="Polar residues" evidence="1">
    <location>
        <begin position="27"/>
        <end position="41"/>
    </location>
</feature>
<dbReference type="InterPro" id="IPR046347">
    <property type="entry name" value="bZIP_sf"/>
</dbReference>
<dbReference type="GO" id="GO:0003700">
    <property type="term" value="F:DNA-binding transcription factor activity"/>
    <property type="evidence" value="ECO:0007669"/>
    <property type="project" value="InterPro"/>
</dbReference>